<dbReference type="Pfam" id="PF00612">
    <property type="entry name" value="IQ"/>
    <property type="match status" value="1"/>
</dbReference>
<dbReference type="AlphaFoldDB" id="A0A6C0EEZ5"/>
<dbReference type="InterPro" id="IPR000048">
    <property type="entry name" value="IQ_motif_EF-hand-BS"/>
</dbReference>
<organism evidence="1">
    <name type="scientific">viral metagenome</name>
    <dbReference type="NCBI Taxonomy" id="1070528"/>
    <lineage>
        <taxon>unclassified sequences</taxon>
        <taxon>metagenomes</taxon>
        <taxon>organismal metagenomes</taxon>
    </lineage>
</organism>
<protein>
    <submittedName>
        <fullName evidence="1">Uncharacterized protein</fullName>
    </submittedName>
</protein>
<reference evidence="1" key="1">
    <citation type="journal article" date="2020" name="Nature">
        <title>Giant virus diversity and host interactions through global metagenomics.</title>
        <authorList>
            <person name="Schulz F."/>
            <person name="Roux S."/>
            <person name="Paez-Espino D."/>
            <person name="Jungbluth S."/>
            <person name="Walsh D.A."/>
            <person name="Denef V.J."/>
            <person name="McMahon K.D."/>
            <person name="Konstantinidis K.T."/>
            <person name="Eloe-Fadrosh E.A."/>
            <person name="Kyrpides N.C."/>
            <person name="Woyke T."/>
        </authorList>
    </citation>
    <scope>NUCLEOTIDE SEQUENCE</scope>
    <source>
        <strain evidence="1">GVMAG-M-3300023179-33</strain>
    </source>
</reference>
<accession>A0A6C0EEZ5</accession>
<sequence length="244" mass="28925">MEIQVETLTIRENKIIKIQSWIRGCLLRLKQLPLIMYKIQNYLKSQTFQFSTQNEDGRINSCTDEDGVIKLLFDKFGEKIKKPKKRMWYDILAFDSMYGWIPINIKTTTTMTSDNTGNLAMCVYVYTDEILDIHRDKSYENGKMSDILFNKLQNKKYNTNNKKDYYFIVLNKTDASDIIVNSVKGLTILTPNINNLPFQICWDKNRSFKYENINKKVKQFIECLQKPRPSWHETFMSNVRTLYV</sequence>
<evidence type="ECO:0000313" key="1">
    <source>
        <dbReference type="EMBL" id="QHT27322.1"/>
    </source>
</evidence>
<name>A0A6C0EEZ5_9ZZZZ</name>
<proteinExistence type="predicted"/>
<dbReference type="EMBL" id="MN739821">
    <property type="protein sequence ID" value="QHT27322.1"/>
    <property type="molecule type" value="Genomic_DNA"/>
</dbReference>